<evidence type="ECO:0000256" key="4">
    <source>
        <dbReference type="ARBA" id="ARBA00022801"/>
    </source>
</evidence>
<dbReference type="Gene3D" id="3.30.1520.10">
    <property type="entry name" value="Phox-like domain"/>
    <property type="match status" value="1"/>
</dbReference>
<dbReference type="Pfam" id="PF00787">
    <property type="entry name" value="PX"/>
    <property type="match status" value="1"/>
</dbReference>
<comment type="caution">
    <text evidence="13">The sequence shown here is derived from an EMBL/GenBank/DDBJ whole genome shotgun (WGS) entry which is preliminary data.</text>
</comment>
<feature type="domain" description="PLD phosphodiesterase" evidence="11">
    <location>
        <begin position="505"/>
        <end position="532"/>
    </location>
</feature>
<dbReference type="Proteomes" id="UP001627154">
    <property type="component" value="Unassembled WGS sequence"/>
</dbReference>
<dbReference type="CDD" id="cd09141">
    <property type="entry name" value="PLDc_vPLD1_2_yPLD_like_2"/>
    <property type="match status" value="1"/>
</dbReference>
<evidence type="ECO:0000313" key="14">
    <source>
        <dbReference type="Proteomes" id="UP001627154"/>
    </source>
</evidence>
<evidence type="ECO:0000256" key="5">
    <source>
        <dbReference type="ARBA" id="ARBA00022963"/>
    </source>
</evidence>
<dbReference type="FunFam" id="3.30.870.10:FF:000011">
    <property type="entry name" value="Phospholipase"/>
    <property type="match status" value="1"/>
</dbReference>
<evidence type="ECO:0000256" key="1">
    <source>
        <dbReference type="ARBA" id="ARBA00000798"/>
    </source>
</evidence>
<dbReference type="InterPro" id="IPR025202">
    <property type="entry name" value="PLD-like_dom"/>
</dbReference>
<evidence type="ECO:0000256" key="3">
    <source>
        <dbReference type="ARBA" id="ARBA00022737"/>
    </source>
</evidence>
<dbReference type="GO" id="GO:0012505">
    <property type="term" value="C:endomembrane system"/>
    <property type="evidence" value="ECO:0007669"/>
    <property type="project" value="UniProtKB-SubCell"/>
</dbReference>
<evidence type="ECO:0000256" key="9">
    <source>
        <dbReference type="PIRNR" id="PIRNR009376"/>
    </source>
</evidence>
<evidence type="ECO:0000256" key="7">
    <source>
        <dbReference type="ARBA" id="ARBA00023288"/>
    </source>
</evidence>
<dbReference type="InterPro" id="IPR001683">
    <property type="entry name" value="PX_dom"/>
</dbReference>
<sequence>MDETLKSSEQSNGSTHNVTEQFMLSIMSQDSEFDDGLEVPDSLDFTIDENGLKVQLPVEKSAQIEDDSTPHEEQKMKPFSSIHTPPAKFPKQHKNIFIPGQEIYAKVVDIERSVTTHPLNPNLYTIEFTHGAFTWSVKKRYKHIQYLHNQLKIYRASLNIPFPTKKHREMRSSFKNMPHKEADTNKRKRGALPRFPNRPEVLIPHEYLGQRMTAIGNYLDALLKIDIYKKHPETVHFLEISNLSFVNELGDKGKEALVLKRTGSVAKTGCNIFGLLQSYCCIRCNYFCFGLCAKWHKRHLVAKDTFLAYISPNSGKIKSVVLMDNMFEVSSGLYSTGIRNGLQIINSSRQIVIKCWTRRKAKEWLEHIQKICQNEGRAFIQANPHKSFVPYRCPITASWFIDGSDYMSAIADAMENATEEIFIADWWLSPEIYLKRPAQGDDYWRLDKILERKAAAGVKIFIMIYKEVELALGINSFYSKQRLVEKNPENIKVFRHPDHARVGVFLWAHHEKIVVVDQSFAFLGGIDLCYGRWDCNEHWLTDIGASQMSSIYIPSRGKVISTSSKPVNKYDSSQNHVLLPLAIATNTVAMATTKCLPILPMVTKKHSKRKAQNKPLDEQDPLVDLENVKCDTPTCQRKKLFDVAKTTVDRVRQNVRMKRRELINMVYNPQEQSSDEEDEERNEEEEKENKKDYDTIDSAKSRTPLERTESRDEYEMGGGAKLWIGKDYTNFIVKDFNNLESPYQDLVDRSTTPRMPWHDMGVMVQGACARDVSRHFIQRWNAIKLEKAKQTSFYPFLLPKSYKNCQNVQPLVNFGNTYSNLDCQVLRSVSSWSAGFLEADTVEQSIHEAYIHAIANAERYIYIENQFFITLSSMDNGSVKNRIGETLMKRILRAHREGTVFRVFVVMPLLPGFEGEVGGPSGSALRAITHWNYASISRGRDAILNQLIDAGIEYPYEYITFHGLRTHSVLNGTLVTELIYVHSKLMIVDDKTVICGSANINDRSMIATRDSEIAVIIHDTEFDDGRMNDIPYPCGKFAGSLRKQLFREHLGLIWTGENIRLKDILKKSFYHDVWRARSSRNTQIFEDVFNCIPTNKVVNFHMLKEYQNEKPLSVRDPIAAQQEVQHIKGHLVDLPLDFLCNETLKPAANTVEGMMPTSLWV</sequence>
<dbReference type="CDD" id="cd01254">
    <property type="entry name" value="PH_PLD"/>
    <property type="match status" value="1"/>
</dbReference>
<dbReference type="EC" id="3.1.4.4" evidence="9"/>
<dbReference type="Gene3D" id="2.30.29.30">
    <property type="entry name" value="Pleckstrin-homology domain (PH domain)/Phosphotyrosine-binding domain (PTB)"/>
    <property type="match status" value="1"/>
</dbReference>
<dbReference type="CDD" id="cd06895">
    <property type="entry name" value="PX_PLD"/>
    <property type="match status" value="1"/>
</dbReference>
<keyword evidence="7" id="KW-0449">Lipoprotein</keyword>
<comment type="subcellular location">
    <subcellularLocation>
        <location evidence="8">Endomembrane system</location>
        <topology evidence="8">Lipid-anchor</topology>
    </subcellularLocation>
</comment>
<dbReference type="Gene3D" id="3.30.870.10">
    <property type="entry name" value="Endonuclease Chain A"/>
    <property type="match status" value="3"/>
</dbReference>
<dbReference type="SUPFAM" id="SSF56024">
    <property type="entry name" value="Phospholipase D/nuclease"/>
    <property type="match status" value="2"/>
</dbReference>
<accession>A0ABD2XAV2</accession>
<dbReference type="Pfam" id="PF13091">
    <property type="entry name" value="PLDc_2"/>
    <property type="match status" value="1"/>
</dbReference>
<dbReference type="GO" id="GO:0016042">
    <property type="term" value="P:lipid catabolic process"/>
    <property type="evidence" value="ECO:0007669"/>
    <property type="project" value="UniProtKB-KW"/>
</dbReference>
<dbReference type="AlphaFoldDB" id="A0ABD2XAV2"/>
<dbReference type="EMBL" id="JBJJXI010000037">
    <property type="protein sequence ID" value="KAL3402198.1"/>
    <property type="molecule type" value="Genomic_DNA"/>
</dbReference>
<keyword evidence="14" id="KW-1185">Reference proteome</keyword>
<evidence type="ECO:0000256" key="8">
    <source>
        <dbReference type="ARBA" id="ARBA00037868"/>
    </source>
</evidence>
<dbReference type="Pfam" id="PF00614">
    <property type="entry name" value="PLDc"/>
    <property type="match status" value="1"/>
</dbReference>
<evidence type="ECO:0000256" key="2">
    <source>
        <dbReference type="ARBA" id="ARBA00008664"/>
    </source>
</evidence>
<feature type="region of interest" description="Disordered" evidence="10">
    <location>
        <begin position="59"/>
        <end position="85"/>
    </location>
</feature>
<dbReference type="PIRSF" id="PIRSF009376">
    <property type="entry name" value="Phospholipase_D_euk"/>
    <property type="match status" value="1"/>
</dbReference>
<feature type="domain" description="PX" evidence="12">
    <location>
        <begin position="102"/>
        <end position="245"/>
    </location>
</feature>
<dbReference type="PANTHER" id="PTHR18896:SF76">
    <property type="entry name" value="PHOSPHOLIPASE"/>
    <property type="match status" value="1"/>
</dbReference>
<dbReference type="SMART" id="SM00155">
    <property type="entry name" value="PLDc"/>
    <property type="match status" value="2"/>
</dbReference>
<dbReference type="PROSITE" id="PS50035">
    <property type="entry name" value="PLD"/>
    <property type="match status" value="2"/>
</dbReference>
<keyword evidence="5 9" id="KW-0442">Lipid degradation</keyword>
<keyword evidence="4 9" id="KW-0378">Hydrolase</keyword>
<comment type="catalytic activity">
    <reaction evidence="1 9">
        <text>a 1,2-diacyl-sn-glycero-3-phosphocholine + H2O = a 1,2-diacyl-sn-glycero-3-phosphate + choline + H(+)</text>
        <dbReference type="Rhea" id="RHEA:14445"/>
        <dbReference type="ChEBI" id="CHEBI:15354"/>
        <dbReference type="ChEBI" id="CHEBI:15377"/>
        <dbReference type="ChEBI" id="CHEBI:15378"/>
        <dbReference type="ChEBI" id="CHEBI:57643"/>
        <dbReference type="ChEBI" id="CHEBI:58608"/>
        <dbReference type="EC" id="3.1.4.4"/>
    </reaction>
</comment>
<proteinExistence type="inferred from homology"/>
<comment type="similarity">
    <text evidence="2 9">Belongs to the phospholipase D family.</text>
</comment>
<dbReference type="InterPro" id="IPR036871">
    <property type="entry name" value="PX_dom_sf"/>
</dbReference>
<keyword evidence="6" id="KW-0443">Lipid metabolism</keyword>
<feature type="compositionally biased region" description="Acidic residues" evidence="10">
    <location>
        <begin position="673"/>
        <end position="686"/>
    </location>
</feature>
<dbReference type="InterPro" id="IPR015679">
    <property type="entry name" value="PLipase_D_fam"/>
</dbReference>
<evidence type="ECO:0000313" key="13">
    <source>
        <dbReference type="EMBL" id="KAL3402198.1"/>
    </source>
</evidence>
<protein>
    <recommendedName>
        <fullName evidence="9">Phospholipase</fullName>
        <ecNumber evidence="9">3.1.4.4</ecNumber>
    </recommendedName>
</protein>
<dbReference type="PANTHER" id="PTHR18896">
    <property type="entry name" value="PHOSPHOLIPASE D"/>
    <property type="match status" value="1"/>
</dbReference>
<evidence type="ECO:0000259" key="11">
    <source>
        <dbReference type="PROSITE" id="PS50035"/>
    </source>
</evidence>
<gene>
    <name evidence="13" type="ORF">TKK_004742</name>
</gene>
<name>A0ABD2XAV2_9HYME</name>
<feature type="region of interest" description="Disordered" evidence="10">
    <location>
        <begin position="662"/>
        <end position="712"/>
    </location>
</feature>
<evidence type="ECO:0000259" key="12">
    <source>
        <dbReference type="PROSITE" id="PS50195"/>
    </source>
</evidence>
<dbReference type="InterPro" id="IPR011993">
    <property type="entry name" value="PH-like_dom_sf"/>
</dbReference>
<dbReference type="PROSITE" id="PS50195">
    <property type="entry name" value="PX"/>
    <property type="match status" value="1"/>
</dbReference>
<dbReference type="CDD" id="cd09138">
    <property type="entry name" value="PLDc_vPLD1_2_yPLD_like_1"/>
    <property type="match status" value="1"/>
</dbReference>
<feature type="compositionally biased region" description="Basic and acidic residues" evidence="10">
    <location>
        <begin position="687"/>
        <end position="712"/>
    </location>
</feature>
<dbReference type="GO" id="GO:0004630">
    <property type="term" value="F:phospholipase D activity"/>
    <property type="evidence" value="ECO:0007669"/>
    <property type="project" value="UniProtKB-UniRule"/>
</dbReference>
<dbReference type="InterPro" id="IPR001736">
    <property type="entry name" value="PLipase_D/transphosphatidylase"/>
</dbReference>
<evidence type="ECO:0000256" key="6">
    <source>
        <dbReference type="ARBA" id="ARBA00023098"/>
    </source>
</evidence>
<feature type="domain" description="PLD phosphodiesterase" evidence="11">
    <location>
        <begin position="977"/>
        <end position="1004"/>
    </location>
</feature>
<organism evidence="13 14">
    <name type="scientific">Trichogramma kaykai</name>
    <dbReference type="NCBI Taxonomy" id="54128"/>
    <lineage>
        <taxon>Eukaryota</taxon>
        <taxon>Metazoa</taxon>
        <taxon>Ecdysozoa</taxon>
        <taxon>Arthropoda</taxon>
        <taxon>Hexapoda</taxon>
        <taxon>Insecta</taxon>
        <taxon>Pterygota</taxon>
        <taxon>Neoptera</taxon>
        <taxon>Endopterygota</taxon>
        <taxon>Hymenoptera</taxon>
        <taxon>Apocrita</taxon>
        <taxon>Proctotrupomorpha</taxon>
        <taxon>Chalcidoidea</taxon>
        <taxon>Trichogrammatidae</taxon>
        <taxon>Trichogramma</taxon>
    </lineage>
</organism>
<evidence type="ECO:0000256" key="10">
    <source>
        <dbReference type="SAM" id="MobiDB-lite"/>
    </source>
</evidence>
<dbReference type="SUPFAM" id="SSF64268">
    <property type="entry name" value="PX domain"/>
    <property type="match status" value="1"/>
</dbReference>
<keyword evidence="3" id="KW-0677">Repeat</keyword>
<reference evidence="13 14" key="1">
    <citation type="journal article" date="2024" name="bioRxiv">
        <title>A reference genome for Trichogramma kaykai: A tiny desert-dwelling parasitoid wasp with competing sex-ratio distorters.</title>
        <authorList>
            <person name="Culotta J."/>
            <person name="Lindsey A.R."/>
        </authorList>
    </citation>
    <scope>NUCLEOTIDE SEQUENCE [LARGE SCALE GENOMIC DNA]</scope>
    <source>
        <strain evidence="13 14">KSX58</strain>
    </source>
</reference>
<dbReference type="FunFam" id="2.30.29.30:FF:000351">
    <property type="entry name" value="Phospholipase"/>
    <property type="match status" value="1"/>
</dbReference>
<dbReference type="InterPro" id="IPR016555">
    <property type="entry name" value="PLipase_D_euk"/>
</dbReference>